<reference evidence="4 5" key="1">
    <citation type="submission" date="2015-05" db="EMBL/GenBank/DDBJ databases">
        <title>Complete genome sequence of Corynebacterium epidermidicanis DSM 45586, isolated from the skin of a dog suffering from pruritus.</title>
        <authorList>
            <person name="Ruckert C."/>
            <person name="Albersmeier A."/>
            <person name="Winkler A."/>
            <person name="Tauch A."/>
        </authorList>
    </citation>
    <scope>NUCLEOTIDE SEQUENCE [LARGE SCALE GENOMIC DNA]</scope>
    <source>
        <strain evidence="4 5">DSM 45586</strain>
    </source>
</reference>
<dbReference type="Gene3D" id="3.40.50.720">
    <property type="entry name" value="NAD(P)-binding Rossmann-like Domain"/>
    <property type="match status" value="1"/>
</dbReference>
<evidence type="ECO:0000313" key="4">
    <source>
        <dbReference type="EMBL" id="AKK02104.1"/>
    </source>
</evidence>
<dbReference type="PANTHER" id="PTHR48106">
    <property type="entry name" value="QUINONE OXIDOREDUCTASE PIG3-RELATED"/>
    <property type="match status" value="1"/>
</dbReference>
<evidence type="ECO:0000256" key="2">
    <source>
        <dbReference type="ARBA" id="ARBA00023002"/>
    </source>
</evidence>
<proteinExistence type="predicted"/>
<evidence type="ECO:0000256" key="1">
    <source>
        <dbReference type="ARBA" id="ARBA00022857"/>
    </source>
</evidence>
<sequence>MTTNTFSEIPASMRAIRLTDPQDKTSLELQEVPTPTLREGEVLVRVQAAGVNRGDLLQAAGHYPPPPGASEIMGLECAGVIVDAGSTNQQPGTPVGCLLAGGGYAEYVAVPEGQLLSFPSGWSPAEVASIVEVACTVVSNMQLAGLKSGDTLLVHGGAGGIGSFAIQYAKALGATVAVTAGSAEKLEFCRQLGADILINYREEDFAELLKNKCNVILDIMGAKYLDQNVRALAMDGHLVIIGMQGGVKGELNIGRLLSKRGSVSATALRARDLADKARIVADTERLVWPLLVDGRIKHQLHTTLPLAEAARAHELLANGDVTGKIVLSVA</sequence>
<dbReference type="STRING" id="1050174.CEPID_01050"/>
<dbReference type="KEGG" id="cei:CEPID_01050"/>
<accession>A0A0G3GLQ5</accession>
<dbReference type="InterPro" id="IPR036291">
    <property type="entry name" value="NAD(P)-bd_dom_sf"/>
</dbReference>
<dbReference type="GO" id="GO:0016651">
    <property type="term" value="F:oxidoreductase activity, acting on NAD(P)H"/>
    <property type="evidence" value="ECO:0007669"/>
    <property type="project" value="TreeGrafter"/>
</dbReference>
<dbReference type="GO" id="GO:0008270">
    <property type="term" value="F:zinc ion binding"/>
    <property type="evidence" value="ECO:0007669"/>
    <property type="project" value="InterPro"/>
</dbReference>
<organism evidence="4 5">
    <name type="scientific">Corynebacterium epidermidicanis</name>
    <dbReference type="NCBI Taxonomy" id="1050174"/>
    <lineage>
        <taxon>Bacteria</taxon>
        <taxon>Bacillati</taxon>
        <taxon>Actinomycetota</taxon>
        <taxon>Actinomycetes</taxon>
        <taxon>Mycobacteriales</taxon>
        <taxon>Corynebacteriaceae</taxon>
        <taxon>Corynebacterium</taxon>
    </lineage>
</organism>
<dbReference type="PANTHER" id="PTHR48106:SF8">
    <property type="entry name" value="OS02G0805600 PROTEIN"/>
    <property type="match status" value="1"/>
</dbReference>
<dbReference type="AlphaFoldDB" id="A0A0G3GLQ5"/>
<dbReference type="SUPFAM" id="SSF51735">
    <property type="entry name" value="NAD(P)-binding Rossmann-fold domains"/>
    <property type="match status" value="1"/>
</dbReference>
<dbReference type="PATRIC" id="fig|1050174.4.peg.218"/>
<keyword evidence="5" id="KW-1185">Reference proteome</keyword>
<evidence type="ECO:0000259" key="3">
    <source>
        <dbReference type="SMART" id="SM00829"/>
    </source>
</evidence>
<protein>
    <submittedName>
        <fullName evidence="4">Putative NAD(P)H quinone oxidoreductase, PIG3 family</fullName>
    </submittedName>
</protein>
<dbReference type="InterPro" id="IPR013149">
    <property type="entry name" value="ADH-like_C"/>
</dbReference>
<dbReference type="InterPro" id="IPR013154">
    <property type="entry name" value="ADH-like_N"/>
</dbReference>
<dbReference type="SUPFAM" id="SSF50129">
    <property type="entry name" value="GroES-like"/>
    <property type="match status" value="1"/>
</dbReference>
<dbReference type="Pfam" id="PF08240">
    <property type="entry name" value="ADH_N"/>
    <property type="match status" value="1"/>
</dbReference>
<dbReference type="Pfam" id="PF00107">
    <property type="entry name" value="ADH_zinc_N"/>
    <property type="match status" value="1"/>
</dbReference>
<gene>
    <name evidence="4" type="ORF">CEPID_01050</name>
</gene>
<dbReference type="NCBIfam" id="TIGR02824">
    <property type="entry name" value="quinone_pig3"/>
    <property type="match status" value="1"/>
</dbReference>
<dbReference type="EMBL" id="CP011541">
    <property type="protein sequence ID" value="AKK02104.1"/>
    <property type="molecule type" value="Genomic_DNA"/>
</dbReference>
<dbReference type="InterPro" id="IPR014189">
    <property type="entry name" value="Quinone_OxRdtase_PIG3"/>
</dbReference>
<dbReference type="Proteomes" id="UP000035368">
    <property type="component" value="Chromosome"/>
</dbReference>
<dbReference type="SMART" id="SM00829">
    <property type="entry name" value="PKS_ER"/>
    <property type="match status" value="1"/>
</dbReference>
<dbReference type="PROSITE" id="PS01162">
    <property type="entry name" value="QOR_ZETA_CRYSTAL"/>
    <property type="match status" value="1"/>
</dbReference>
<name>A0A0G3GLQ5_9CORY</name>
<evidence type="ECO:0000313" key="5">
    <source>
        <dbReference type="Proteomes" id="UP000035368"/>
    </source>
</evidence>
<dbReference type="InterPro" id="IPR011032">
    <property type="entry name" value="GroES-like_sf"/>
</dbReference>
<dbReference type="GO" id="GO:0070402">
    <property type="term" value="F:NADPH binding"/>
    <property type="evidence" value="ECO:0007669"/>
    <property type="project" value="TreeGrafter"/>
</dbReference>
<keyword evidence="2" id="KW-0560">Oxidoreductase</keyword>
<dbReference type="InterPro" id="IPR002364">
    <property type="entry name" value="Quin_OxRdtase/zeta-crystal_CS"/>
</dbReference>
<dbReference type="CDD" id="cd05276">
    <property type="entry name" value="p53_inducible_oxidoreductase"/>
    <property type="match status" value="1"/>
</dbReference>
<feature type="domain" description="Enoyl reductase (ER)" evidence="3">
    <location>
        <begin position="24"/>
        <end position="327"/>
    </location>
</feature>
<dbReference type="InterPro" id="IPR020843">
    <property type="entry name" value="ER"/>
</dbReference>
<dbReference type="Gene3D" id="3.90.180.10">
    <property type="entry name" value="Medium-chain alcohol dehydrogenases, catalytic domain"/>
    <property type="match status" value="1"/>
</dbReference>
<keyword evidence="1" id="KW-0521">NADP</keyword>